<keyword evidence="4" id="KW-1015">Disulfide bond</keyword>
<dbReference type="GO" id="GO:0017177">
    <property type="term" value="C:glucosidase II complex"/>
    <property type="evidence" value="ECO:0007669"/>
    <property type="project" value="TreeGrafter"/>
</dbReference>
<dbReference type="PROSITE" id="PS51914">
    <property type="entry name" value="MRH"/>
    <property type="match status" value="1"/>
</dbReference>
<dbReference type="OrthoDB" id="28322at2759"/>
<dbReference type="InterPro" id="IPR036607">
    <property type="entry name" value="PRKCSH"/>
</dbReference>
<dbReference type="Gene3D" id="2.70.130.10">
    <property type="entry name" value="Mannose-6-phosphate receptor binding domain"/>
    <property type="match status" value="1"/>
</dbReference>
<dbReference type="EMBL" id="ML978127">
    <property type="protein sequence ID" value="KAF2097700.1"/>
    <property type="molecule type" value="Genomic_DNA"/>
</dbReference>
<proteinExistence type="predicted"/>
<protein>
    <recommendedName>
        <fullName evidence="1">Glucosidase 2 subunit beta</fullName>
    </recommendedName>
</protein>
<name>A0A9P4I9X8_9PEZI</name>
<dbReference type="InterPro" id="IPR009011">
    <property type="entry name" value="Man6P_isomerase_rcpt-bd_dom_sf"/>
</dbReference>
<evidence type="ECO:0000256" key="5">
    <source>
        <dbReference type="SAM" id="Coils"/>
    </source>
</evidence>
<dbReference type="Pfam" id="PF13015">
    <property type="entry name" value="PRKCSH_1"/>
    <property type="match status" value="1"/>
</dbReference>
<feature type="chain" id="PRO_5040496609" description="Glucosidase 2 subunit beta" evidence="7">
    <location>
        <begin position="22"/>
        <end position="573"/>
    </location>
</feature>
<dbReference type="SUPFAM" id="SSF50911">
    <property type="entry name" value="Mannose 6-phosphate receptor domain"/>
    <property type="match status" value="1"/>
</dbReference>
<gene>
    <name evidence="9" type="ORF">NA57DRAFT_40463</name>
</gene>
<evidence type="ECO:0000313" key="9">
    <source>
        <dbReference type="EMBL" id="KAF2097700.1"/>
    </source>
</evidence>
<evidence type="ECO:0000256" key="6">
    <source>
        <dbReference type="SAM" id="MobiDB-lite"/>
    </source>
</evidence>
<evidence type="ECO:0000256" key="7">
    <source>
        <dbReference type="SAM" id="SignalP"/>
    </source>
</evidence>
<feature type="coiled-coil region" evidence="5">
    <location>
        <begin position="176"/>
        <end position="281"/>
    </location>
</feature>
<dbReference type="PANTHER" id="PTHR12630:SF1">
    <property type="entry name" value="GLUCOSIDASE 2 SUBUNIT BETA"/>
    <property type="match status" value="1"/>
</dbReference>
<feature type="domain" description="MRH" evidence="8">
    <location>
        <begin position="442"/>
        <end position="556"/>
    </location>
</feature>
<evidence type="ECO:0000256" key="3">
    <source>
        <dbReference type="ARBA" id="ARBA00022824"/>
    </source>
</evidence>
<dbReference type="AlphaFoldDB" id="A0A9P4I9X8"/>
<dbReference type="InterPro" id="IPR028146">
    <property type="entry name" value="PRKCSH_N"/>
</dbReference>
<dbReference type="GO" id="GO:0006491">
    <property type="term" value="P:N-glycan processing"/>
    <property type="evidence" value="ECO:0007669"/>
    <property type="project" value="TreeGrafter"/>
</dbReference>
<comment type="caution">
    <text evidence="9">The sequence shown here is derived from an EMBL/GenBank/DDBJ whole genome shotgun (WGS) entry which is preliminary data.</text>
</comment>
<reference evidence="9" key="1">
    <citation type="journal article" date="2020" name="Stud. Mycol.">
        <title>101 Dothideomycetes genomes: a test case for predicting lifestyles and emergence of pathogens.</title>
        <authorList>
            <person name="Haridas S."/>
            <person name="Albert R."/>
            <person name="Binder M."/>
            <person name="Bloem J."/>
            <person name="Labutti K."/>
            <person name="Salamov A."/>
            <person name="Andreopoulos B."/>
            <person name="Baker S."/>
            <person name="Barry K."/>
            <person name="Bills G."/>
            <person name="Bluhm B."/>
            <person name="Cannon C."/>
            <person name="Castanera R."/>
            <person name="Culley D."/>
            <person name="Daum C."/>
            <person name="Ezra D."/>
            <person name="Gonzalez J."/>
            <person name="Henrissat B."/>
            <person name="Kuo A."/>
            <person name="Liang C."/>
            <person name="Lipzen A."/>
            <person name="Lutzoni F."/>
            <person name="Magnuson J."/>
            <person name="Mondo S."/>
            <person name="Nolan M."/>
            <person name="Ohm R."/>
            <person name="Pangilinan J."/>
            <person name="Park H.-J."/>
            <person name="Ramirez L."/>
            <person name="Alfaro M."/>
            <person name="Sun H."/>
            <person name="Tritt A."/>
            <person name="Yoshinaga Y."/>
            <person name="Zwiers L.-H."/>
            <person name="Turgeon B."/>
            <person name="Goodwin S."/>
            <person name="Spatafora J."/>
            <person name="Crous P."/>
            <person name="Grigoriev I."/>
        </authorList>
    </citation>
    <scope>NUCLEOTIDE SEQUENCE</scope>
    <source>
        <strain evidence="9">CBS 133067</strain>
    </source>
</reference>
<evidence type="ECO:0000313" key="10">
    <source>
        <dbReference type="Proteomes" id="UP000799772"/>
    </source>
</evidence>
<dbReference type="Pfam" id="PF12999">
    <property type="entry name" value="PRKCSH-like"/>
    <property type="match status" value="2"/>
</dbReference>
<keyword evidence="3" id="KW-0256">Endoplasmic reticulum</keyword>
<feature type="compositionally biased region" description="Polar residues" evidence="6">
    <location>
        <begin position="405"/>
        <end position="418"/>
    </location>
</feature>
<evidence type="ECO:0000259" key="8">
    <source>
        <dbReference type="PROSITE" id="PS51914"/>
    </source>
</evidence>
<sequence>MRLTLVEAFALLSFAFSLSNAQKDAPRPKGVGPEFAKFYKSPGSFTCISNPSITLDVSQLNDDYCDCPDGSDEPGTSACSHLSPLSPPSIPHPIVDDAAGTAVNTTLALPGFYCKNKGHQPAYIPFTAVNDGICDYDLCCDGSDEWAGVGGTKCEDRCKEIGKEWRKADEARQKAMGAATKRRKELITEAKRLRKEVEDRIETLKTQIQGAELKVQGMKKEVEEAEKADKRKVITAPKEGGKLGTLVELAKRRVQELRDTLERVRSERDDSLKRMEELEGILTTFKEEYNPNFNDEGVKRAVRAWEDYAARDKASKPAEAQDRDMDEILKSDTDNGLVWDDFTAGEASDVDVLYQFENYLPPSLRDWIDAKLRDLRVFLVESGVLAGGSSAEVTESKAVTEARSRLTSAESELSNDQSELSRHQEDLTKDYGPDEIFRALKGQCVSTDSGEYTYEMCWMDKTTQKPKKGGAHTGMGNFVGVDKIVVDEELPPDGKGVGEGERITMKYENGQHCWNGPARSTLVVMACAEKDEIWKVVEEEKCVYRMEVGTPAVCFGNGKKDAGAKAGSDKDEL</sequence>
<feature type="compositionally biased region" description="Basic and acidic residues" evidence="6">
    <location>
        <begin position="394"/>
        <end position="404"/>
    </location>
</feature>
<feature type="region of interest" description="Disordered" evidence="6">
    <location>
        <begin position="390"/>
        <end position="424"/>
    </location>
</feature>
<evidence type="ECO:0000256" key="1">
    <source>
        <dbReference type="ARBA" id="ARBA00022387"/>
    </source>
</evidence>
<keyword evidence="10" id="KW-1185">Reference proteome</keyword>
<keyword evidence="5" id="KW-0175">Coiled coil</keyword>
<dbReference type="InterPro" id="IPR039794">
    <property type="entry name" value="Gtb1-like"/>
</dbReference>
<feature type="signal peptide" evidence="7">
    <location>
        <begin position="1"/>
        <end position="21"/>
    </location>
</feature>
<dbReference type="Proteomes" id="UP000799772">
    <property type="component" value="Unassembled WGS sequence"/>
</dbReference>
<dbReference type="InterPro" id="IPR044865">
    <property type="entry name" value="MRH_dom"/>
</dbReference>
<evidence type="ECO:0000256" key="4">
    <source>
        <dbReference type="ARBA" id="ARBA00023157"/>
    </source>
</evidence>
<keyword evidence="2 7" id="KW-0732">Signal</keyword>
<organism evidence="9 10">
    <name type="scientific">Rhizodiscina lignyota</name>
    <dbReference type="NCBI Taxonomy" id="1504668"/>
    <lineage>
        <taxon>Eukaryota</taxon>
        <taxon>Fungi</taxon>
        <taxon>Dikarya</taxon>
        <taxon>Ascomycota</taxon>
        <taxon>Pezizomycotina</taxon>
        <taxon>Dothideomycetes</taxon>
        <taxon>Pleosporomycetidae</taxon>
        <taxon>Aulographales</taxon>
        <taxon>Rhizodiscinaceae</taxon>
        <taxon>Rhizodiscina</taxon>
    </lineage>
</organism>
<accession>A0A9P4I9X8</accession>
<evidence type="ECO:0000256" key="2">
    <source>
        <dbReference type="ARBA" id="ARBA00022729"/>
    </source>
</evidence>
<dbReference type="PANTHER" id="PTHR12630">
    <property type="entry name" value="N-LINKED OLIGOSACCHARIDE PROCESSING"/>
    <property type="match status" value="1"/>
</dbReference>